<evidence type="ECO:0000313" key="3">
    <source>
        <dbReference type="EMBL" id="KIK12619.1"/>
    </source>
</evidence>
<dbReference type="Proteomes" id="UP000054018">
    <property type="component" value="Unassembled WGS sequence"/>
</dbReference>
<organism evidence="2 4">
    <name type="scientific">Pisolithus microcarpus 441</name>
    <dbReference type="NCBI Taxonomy" id="765257"/>
    <lineage>
        <taxon>Eukaryota</taxon>
        <taxon>Fungi</taxon>
        <taxon>Dikarya</taxon>
        <taxon>Basidiomycota</taxon>
        <taxon>Agaricomycotina</taxon>
        <taxon>Agaricomycetes</taxon>
        <taxon>Agaricomycetidae</taxon>
        <taxon>Boletales</taxon>
        <taxon>Sclerodermatineae</taxon>
        <taxon>Pisolithaceae</taxon>
        <taxon>Pisolithus</taxon>
    </lineage>
</organism>
<keyword evidence="4" id="KW-1185">Reference proteome</keyword>
<accession>A0A0C9Y4E3</accession>
<evidence type="ECO:0000313" key="2">
    <source>
        <dbReference type="EMBL" id="KIK11931.1"/>
    </source>
</evidence>
<evidence type="ECO:0000256" key="1">
    <source>
        <dbReference type="SAM" id="Phobius"/>
    </source>
</evidence>
<gene>
    <name evidence="3" type="ORF">PISMIDRAFT_689310</name>
    <name evidence="2" type="ORF">PISMIDRAFT_689950</name>
</gene>
<reference evidence="2" key="3">
    <citation type="submission" date="2015-02" db="EMBL/GenBank/DDBJ databases">
        <title>Evolutionary Origins and Diversification of the Mycorrhizal Mutualists.</title>
        <authorList>
            <consortium name="DOE Joint Genome Institute"/>
            <consortium name="Mycorrhizal Genomics Consortium"/>
            <person name="Kohler A."/>
            <person name="Kuo A."/>
            <person name="Nagy L.G."/>
            <person name="Floudas D."/>
            <person name="Copeland A."/>
            <person name="Barry K.W."/>
            <person name="Cichocki N."/>
            <person name="Veneault-Fourrey C."/>
            <person name="LaButti K."/>
            <person name="Lindquist E.A."/>
            <person name="Lipzen A."/>
            <person name="Lundell T."/>
            <person name="Morin E."/>
            <person name="Murat C."/>
            <person name="Riley R."/>
            <person name="Ohm R."/>
            <person name="Sun H."/>
            <person name="Tunlid A."/>
            <person name="Henrissat B."/>
            <person name="Grigoriev I.V."/>
            <person name="Hibbett D.S."/>
            <person name="Martin F."/>
        </authorList>
    </citation>
    <scope>NUCLEOTIDE SEQUENCE</scope>
    <source>
        <strain evidence="2">441</strain>
    </source>
</reference>
<dbReference type="EMBL" id="KN834138">
    <property type="protein sequence ID" value="KIK11931.1"/>
    <property type="molecule type" value="Genomic_DNA"/>
</dbReference>
<name>A0A0C9Y4E3_9AGAM</name>
<dbReference type="HOGENOM" id="CLU_2559168_0_0_1"/>
<sequence length="82" mass="9366">MVLVLGFPFELFLYSIILFIAALIVHLSINSATIQIYAAVAIMGVIIVSLFFYWLITEPLDGWQFLPQEFKTRRVERASQTA</sequence>
<feature type="transmembrane region" description="Helical" evidence="1">
    <location>
        <begin position="12"/>
        <end position="29"/>
    </location>
</feature>
<dbReference type="AlphaFoldDB" id="A0A0C9Y4E3"/>
<reference evidence="2 4" key="1">
    <citation type="submission" date="2014-04" db="EMBL/GenBank/DDBJ databases">
        <authorList>
            <consortium name="DOE Joint Genome Institute"/>
            <person name="Kuo A."/>
            <person name="Kohler A."/>
            <person name="Costa M.D."/>
            <person name="Nagy L.G."/>
            <person name="Floudas D."/>
            <person name="Copeland A."/>
            <person name="Barry K.W."/>
            <person name="Cichocki N."/>
            <person name="Veneault-Fourrey C."/>
            <person name="LaButti K."/>
            <person name="Lindquist E.A."/>
            <person name="Lipzen A."/>
            <person name="Lundell T."/>
            <person name="Morin E."/>
            <person name="Murat C."/>
            <person name="Sun H."/>
            <person name="Tunlid A."/>
            <person name="Henrissat B."/>
            <person name="Grigoriev I.V."/>
            <person name="Hibbett D.S."/>
            <person name="Martin F."/>
            <person name="Nordberg H.P."/>
            <person name="Cantor M.N."/>
            <person name="Hua S.X."/>
        </authorList>
    </citation>
    <scope>NUCLEOTIDE SEQUENCE [LARGE SCALE GENOMIC DNA]</scope>
    <source>
        <strain evidence="2 4">441</strain>
    </source>
</reference>
<feature type="transmembrane region" description="Helical" evidence="1">
    <location>
        <begin position="36"/>
        <end position="56"/>
    </location>
</feature>
<dbReference type="EMBL" id="KN834064">
    <property type="protein sequence ID" value="KIK12619.1"/>
    <property type="molecule type" value="Genomic_DNA"/>
</dbReference>
<protein>
    <submittedName>
        <fullName evidence="2">Uncharacterized protein</fullName>
    </submittedName>
</protein>
<keyword evidence="1" id="KW-0812">Transmembrane</keyword>
<keyword evidence="1" id="KW-0472">Membrane</keyword>
<keyword evidence="1" id="KW-1133">Transmembrane helix</keyword>
<proteinExistence type="predicted"/>
<evidence type="ECO:0000313" key="4">
    <source>
        <dbReference type="Proteomes" id="UP000054018"/>
    </source>
</evidence>
<reference evidence="4" key="2">
    <citation type="submission" date="2015-01" db="EMBL/GenBank/DDBJ databases">
        <title>Evolutionary Origins and Diversification of the Mycorrhizal Mutualists.</title>
        <authorList>
            <consortium name="DOE Joint Genome Institute"/>
            <consortium name="Mycorrhizal Genomics Consortium"/>
            <person name="Kohler A."/>
            <person name="Kuo A."/>
            <person name="Nagy L.G."/>
            <person name="Floudas D."/>
            <person name="Copeland A."/>
            <person name="Barry K.W."/>
            <person name="Cichocki N."/>
            <person name="Veneault-Fourrey C."/>
            <person name="LaButti K."/>
            <person name="Lindquist E.A."/>
            <person name="Lipzen A."/>
            <person name="Lundell T."/>
            <person name="Morin E."/>
            <person name="Murat C."/>
            <person name="Riley R."/>
            <person name="Ohm R."/>
            <person name="Sun H."/>
            <person name="Tunlid A."/>
            <person name="Henrissat B."/>
            <person name="Grigoriev I.V."/>
            <person name="Hibbett D.S."/>
            <person name="Martin F."/>
        </authorList>
    </citation>
    <scope>NUCLEOTIDE SEQUENCE [LARGE SCALE GENOMIC DNA]</scope>
    <source>
        <strain evidence="4">441</strain>
    </source>
</reference>
<dbReference type="OrthoDB" id="2614342at2759"/>